<dbReference type="GO" id="GO:0006436">
    <property type="term" value="P:tryptophanyl-tRNA aminoacylation"/>
    <property type="evidence" value="ECO:0007669"/>
    <property type="project" value="UniProtKB-UniRule"/>
</dbReference>
<keyword evidence="3 10" id="KW-0436">Ligase</keyword>
<evidence type="ECO:0000256" key="4">
    <source>
        <dbReference type="ARBA" id="ARBA00022741"/>
    </source>
</evidence>
<organism evidence="11 12">
    <name type="scientific">Bdellovibrio bacteriovorus str. Tiberius</name>
    <dbReference type="NCBI Taxonomy" id="1069642"/>
    <lineage>
        <taxon>Bacteria</taxon>
        <taxon>Pseudomonadati</taxon>
        <taxon>Bdellovibrionota</taxon>
        <taxon>Bdellovibrionia</taxon>
        <taxon>Bdellovibrionales</taxon>
        <taxon>Pseudobdellovibrionaceae</taxon>
        <taxon>Bdellovibrio</taxon>
    </lineage>
</organism>
<dbReference type="PANTHER" id="PTHR43766:SF1">
    <property type="entry name" value="TRYPTOPHAN--TRNA LIGASE, MITOCHONDRIAL"/>
    <property type="match status" value="1"/>
</dbReference>
<dbReference type="EMBL" id="CP002930">
    <property type="protein sequence ID" value="AFY00203.1"/>
    <property type="molecule type" value="Genomic_DNA"/>
</dbReference>
<evidence type="ECO:0000313" key="12">
    <source>
        <dbReference type="Proteomes" id="UP000010074"/>
    </source>
</evidence>
<gene>
    <name evidence="11" type="primary">trpS</name>
    <name evidence="11" type="ORF">Bdt_0495</name>
</gene>
<comment type="similarity">
    <text evidence="1 10">Belongs to the class-I aminoacyl-tRNA synthetase family.</text>
</comment>
<evidence type="ECO:0000256" key="7">
    <source>
        <dbReference type="ARBA" id="ARBA00023146"/>
    </source>
</evidence>
<dbReference type="Pfam" id="PF00579">
    <property type="entry name" value="tRNA-synt_1b"/>
    <property type="match status" value="1"/>
</dbReference>
<evidence type="ECO:0000256" key="3">
    <source>
        <dbReference type="ARBA" id="ARBA00022598"/>
    </source>
</evidence>
<dbReference type="InterPro" id="IPR014729">
    <property type="entry name" value="Rossmann-like_a/b/a_fold"/>
</dbReference>
<dbReference type="InterPro" id="IPR050203">
    <property type="entry name" value="Trp-tRNA_synthetase"/>
</dbReference>
<name>K7YRH3_BDEBC</name>
<dbReference type="InterPro" id="IPR002305">
    <property type="entry name" value="aa-tRNA-synth_Ic"/>
</dbReference>
<dbReference type="HOGENOM" id="CLU_029244_0_1_7"/>
<keyword evidence="7 10" id="KW-0030">Aminoacyl-tRNA synthetase</keyword>
<dbReference type="AlphaFoldDB" id="K7YRH3"/>
<dbReference type="GO" id="GO:0005829">
    <property type="term" value="C:cytosol"/>
    <property type="evidence" value="ECO:0007669"/>
    <property type="project" value="TreeGrafter"/>
</dbReference>
<proteinExistence type="inferred from homology"/>
<keyword evidence="5 10" id="KW-0067">ATP-binding</keyword>
<dbReference type="GO" id="GO:0004830">
    <property type="term" value="F:tryptophan-tRNA ligase activity"/>
    <property type="evidence" value="ECO:0007669"/>
    <property type="project" value="UniProtKB-UniRule"/>
</dbReference>
<dbReference type="PRINTS" id="PR01039">
    <property type="entry name" value="TRNASYNTHTRP"/>
</dbReference>
<evidence type="ECO:0000256" key="10">
    <source>
        <dbReference type="RuleBase" id="RU363036"/>
    </source>
</evidence>
<sequence length="304" mass="33941">MDLQDSHDQYIIIADVQALTDNYNDTTKVRDNILQVTLDYLAAGIDPAKSTIFVQSELPELFEMTTYFMNLVTVARLERNPTVKTEIQQKNLEKSLPAGFLTYPVSQAADILGFKANLVPAGEDQNPMIEQTNEIAQRFNHIYKTDFFKPVKGMAGVAGRLPGIDGKAKMSKSLGNAIYLSDTADVIKKKVQKMYTDPGHLKIEDPGKVEGNVVFSFLDVFDPRKDEVAALKEHYQRGGLGDGTLKVRLTEVLNTIIAPMRERREQYAQDPQAVLKICKEGSLKAQEKTRQTLKEMKAIMGVGI</sequence>
<dbReference type="PATRIC" id="fig|1069642.3.peg.488"/>
<dbReference type="SUPFAM" id="SSF52374">
    <property type="entry name" value="Nucleotidylyl transferase"/>
    <property type="match status" value="1"/>
</dbReference>
<dbReference type="STRING" id="1069642.Bdt_0495"/>
<dbReference type="PANTHER" id="PTHR43766">
    <property type="entry name" value="TRYPTOPHAN--TRNA LIGASE, MITOCHONDRIAL"/>
    <property type="match status" value="1"/>
</dbReference>
<evidence type="ECO:0000256" key="8">
    <source>
        <dbReference type="ARBA" id="ARBA00049929"/>
    </source>
</evidence>
<dbReference type="Gene3D" id="1.10.240.10">
    <property type="entry name" value="Tyrosyl-Transfer RNA Synthetase"/>
    <property type="match status" value="1"/>
</dbReference>
<dbReference type="CDD" id="cd00806">
    <property type="entry name" value="TrpRS_core"/>
    <property type="match status" value="1"/>
</dbReference>
<evidence type="ECO:0000256" key="5">
    <source>
        <dbReference type="ARBA" id="ARBA00022840"/>
    </source>
</evidence>
<keyword evidence="6 10" id="KW-0648">Protein biosynthesis</keyword>
<dbReference type="Gene3D" id="3.40.50.620">
    <property type="entry name" value="HUPs"/>
    <property type="match status" value="1"/>
</dbReference>
<evidence type="ECO:0000256" key="1">
    <source>
        <dbReference type="ARBA" id="ARBA00005594"/>
    </source>
</evidence>
<dbReference type="KEGG" id="bbat:Bdt_0495"/>
<comment type="catalytic activity">
    <reaction evidence="8">
        <text>tRNA(Trp) + L-tryptophan + ATP = L-tryptophyl-tRNA(Trp) + AMP + diphosphate + H(+)</text>
        <dbReference type="Rhea" id="RHEA:24080"/>
        <dbReference type="Rhea" id="RHEA-COMP:9671"/>
        <dbReference type="Rhea" id="RHEA-COMP:9705"/>
        <dbReference type="ChEBI" id="CHEBI:15378"/>
        <dbReference type="ChEBI" id="CHEBI:30616"/>
        <dbReference type="ChEBI" id="CHEBI:33019"/>
        <dbReference type="ChEBI" id="CHEBI:57912"/>
        <dbReference type="ChEBI" id="CHEBI:78442"/>
        <dbReference type="ChEBI" id="CHEBI:78535"/>
        <dbReference type="ChEBI" id="CHEBI:456215"/>
        <dbReference type="EC" id="6.1.1.2"/>
    </reaction>
</comment>
<accession>K7YRH3</accession>
<evidence type="ECO:0000256" key="2">
    <source>
        <dbReference type="ARBA" id="ARBA00013161"/>
    </source>
</evidence>
<dbReference type="GO" id="GO:0005524">
    <property type="term" value="F:ATP binding"/>
    <property type="evidence" value="ECO:0007669"/>
    <property type="project" value="UniProtKB-KW"/>
</dbReference>
<evidence type="ECO:0000256" key="6">
    <source>
        <dbReference type="ARBA" id="ARBA00022917"/>
    </source>
</evidence>
<dbReference type="EC" id="6.1.1.2" evidence="2 9"/>
<dbReference type="Proteomes" id="UP000010074">
    <property type="component" value="Chromosome"/>
</dbReference>
<evidence type="ECO:0000256" key="9">
    <source>
        <dbReference type="NCBIfam" id="TIGR00233"/>
    </source>
</evidence>
<dbReference type="InterPro" id="IPR002306">
    <property type="entry name" value="Trp-tRNA-ligase"/>
</dbReference>
<protein>
    <recommendedName>
        <fullName evidence="2 9">Tryptophan--tRNA ligase</fullName>
        <ecNumber evidence="2 9">6.1.1.2</ecNumber>
    </recommendedName>
</protein>
<evidence type="ECO:0000313" key="11">
    <source>
        <dbReference type="EMBL" id="AFY00203.1"/>
    </source>
</evidence>
<dbReference type="NCBIfam" id="TIGR00233">
    <property type="entry name" value="trpS"/>
    <property type="match status" value="1"/>
</dbReference>
<reference evidence="11 12" key="1">
    <citation type="journal article" date="2012" name="BMC Genomics">
        <title>Genome analysis of a simultaneously predatory and prey-independent, novel Bdellovibrio bacteriovorus from the River Tiber, supports in silico predictions of both ancient and recent lateral gene transfer from diverse bacteria.</title>
        <authorList>
            <person name="Hobley L."/>
            <person name="Lerner T.R."/>
            <person name="Williams L.E."/>
            <person name="Lambert C."/>
            <person name="Till R."/>
            <person name="Milner D.S."/>
            <person name="Basford S.M."/>
            <person name="Capeness M.J."/>
            <person name="Fenton A.K."/>
            <person name="Atterbury R.J."/>
            <person name="Harris M.A."/>
            <person name="Sockett R.E."/>
        </authorList>
    </citation>
    <scope>NUCLEOTIDE SEQUENCE [LARGE SCALE GENOMIC DNA]</scope>
    <source>
        <strain evidence="11 12">Tiberius</strain>
    </source>
</reference>
<dbReference type="FunFam" id="1.10.240.10:FF:000005">
    <property type="entry name" value="Tryptophan--tRNA ligase"/>
    <property type="match status" value="1"/>
</dbReference>
<keyword evidence="4 10" id="KW-0547">Nucleotide-binding</keyword>